<evidence type="ECO:0000259" key="7">
    <source>
        <dbReference type="PROSITE" id="PS50063"/>
    </source>
</evidence>
<evidence type="ECO:0000256" key="3">
    <source>
        <dbReference type="ARBA" id="ARBA00022703"/>
    </source>
</evidence>
<evidence type="ECO:0000256" key="6">
    <source>
        <dbReference type="SAM" id="Phobius"/>
    </source>
</evidence>
<dbReference type="PROSITE" id="PS50062">
    <property type="entry name" value="BCL2_FAMILY"/>
    <property type="match status" value="1"/>
</dbReference>
<evidence type="ECO:0000313" key="8">
    <source>
        <dbReference type="EMBL" id="MFH4980673.1"/>
    </source>
</evidence>
<dbReference type="SMART" id="SM00337">
    <property type="entry name" value="BCL"/>
    <property type="match status" value="1"/>
</dbReference>
<dbReference type="InterPro" id="IPR026298">
    <property type="entry name" value="Bcl-2_fam"/>
</dbReference>
<keyword evidence="9" id="KW-1185">Reference proteome</keyword>
<dbReference type="InterPro" id="IPR002475">
    <property type="entry name" value="Bcl2-like"/>
</dbReference>
<dbReference type="Pfam" id="PF00452">
    <property type="entry name" value="Bcl-2"/>
    <property type="match status" value="1"/>
</dbReference>
<keyword evidence="4 6" id="KW-0472">Membrane</keyword>
<accession>A0ABD6ELB9</accession>
<proteinExistence type="inferred from homology"/>
<comment type="similarity">
    <text evidence="2">Belongs to the Bcl-2 family.</text>
</comment>
<sequence>MFVHQSPGIPHNFFVPHRFHIELREMSEMNSLNDSVTIIDDNSIKLHEEYLSPKEELADFELPKYAIQGFVIDYFAFRLLKEGYDWDNKPELPYPELPQYHMMRAMAVIFERKHEAELNEMVAELMQDKFVTYRRYVKVVEEFASNEDESPAQMSYGRLVALISFGGLVATHLARQSEYDEVSLVATFTSKFLEQRIQQTWASDNRSWEKFTELANLIIARDMVKQNQKELGRRIDQRWSLVAAVGFGFVGICAFVLWRFYHFR</sequence>
<evidence type="ECO:0000256" key="2">
    <source>
        <dbReference type="ARBA" id="ARBA00009458"/>
    </source>
</evidence>
<dbReference type="PROSITE" id="PS50063">
    <property type="entry name" value="BH4_2"/>
    <property type="match status" value="1"/>
</dbReference>
<organism evidence="8 9">
    <name type="scientific">Gnathostoma spinigerum</name>
    <dbReference type="NCBI Taxonomy" id="75299"/>
    <lineage>
        <taxon>Eukaryota</taxon>
        <taxon>Metazoa</taxon>
        <taxon>Ecdysozoa</taxon>
        <taxon>Nematoda</taxon>
        <taxon>Chromadorea</taxon>
        <taxon>Rhabditida</taxon>
        <taxon>Spirurina</taxon>
        <taxon>Gnathostomatomorpha</taxon>
        <taxon>Gnathostomatoidea</taxon>
        <taxon>Gnathostomatidae</taxon>
        <taxon>Gnathostoma</taxon>
    </lineage>
</organism>
<dbReference type="Gene3D" id="1.10.437.10">
    <property type="entry name" value="Blc2-like"/>
    <property type="match status" value="1"/>
</dbReference>
<comment type="caution">
    <text evidence="8">The sequence shown here is derived from an EMBL/GenBank/DDBJ whole genome shotgun (WGS) entry which is preliminary data.</text>
</comment>
<dbReference type="InterPro" id="IPR036834">
    <property type="entry name" value="Bcl-2-like_sf"/>
</dbReference>
<dbReference type="InterPro" id="IPR003093">
    <property type="entry name" value="Bcl2_BH4"/>
</dbReference>
<name>A0ABD6ELB9_9BILA</name>
<evidence type="ECO:0000256" key="5">
    <source>
        <dbReference type="PROSITE-ProRule" id="PRU00025"/>
    </source>
</evidence>
<dbReference type="PANTHER" id="PTHR11256:SF50">
    <property type="entry name" value="APOPTOSIS REGULATOR CED-9"/>
    <property type="match status" value="1"/>
</dbReference>
<dbReference type="InterPro" id="IPR046371">
    <property type="entry name" value="Bcl-2_BH1-3"/>
</dbReference>
<dbReference type="GO" id="GO:0016020">
    <property type="term" value="C:membrane"/>
    <property type="evidence" value="ECO:0007669"/>
    <property type="project" value="UniProtKB-SubCell"/>
</dbReference>
<dbReference type="SUPFAM" id="SSF56854">
    <property type="entry name" value="Bcl-2 inhibitors of programmed cell death"/>
    <property type="match status" value="1"/>
</dbReference>
<evidence type="ECO:0000256" key="1">
    <source>
        <dbReference type="ARBA" id="ARBA00004370"/>
    </source>
</evidence>
<keyword evidence="3 5" id="KW-0053">Apoptosis</keyword>
<keyword evidence="6" id="KW-0812">Transmembrane</keyword>
<dbReference type="Proteomes" id="UP001608902">
    <property type="component" value="Unassembled WGS sequence"/>
</dbReference>
<protein>
    <recommendedName>
        <fullName evidence="7">Apoptosis regulator Bcl-2 family BH4 domain-containing protein</fullName>
    </recommendedName>
</protein>
<evidence type="ECO:0000313" key="9">
    <source>
        <dbReference type="Proteomes" id="UP001608902"/>
    </source>
</evidence>
<keyword evidence="6" id="KW-1133">Transmembrane helix</keyword>
<dbReference type="GO" id="GO:0006915">
    <property type="term" value="P:apoptotic process"/>
    <property type="evidence" value="ECO:0007669"/>
    <property type="project" value="UniProtKB-UniRule"/>
</dbReference>
<evidence type="ECO:0000256" key="4">
    <source>
        <dbReference type="ARBA" id="ARBA00023136"/>
    </source>
</evidence>
<comment type="subcellular location">
    <subcellularLocation>
        <location evidence="1">Membrane</location>
    </subcellularLocation>
</comment>
<reference evidence="8 9" key="1">
    <citation type="submission" date="2024-08" db="EMBL/GenBank/DDBJ databases">
        <title>Gnathostoma spinigerum genome.</title>
        <authorList>
            <person name="Gonzalez-Bertolin B."/>
            <person name="Monzon S."/>
            <person name="Zaballos A."/>
            <person name="Jimenez P."/>
            <person name="Dekumyoy P."/>
            <person name="Varona S."/>
            <person name="Cuesta I."/>
            <person name="Sumanam S."/>
            <person name="Adisakwattana P."/>
            <person name="Gasser R.B."/>
            <person name="Hernandez-Gonzalez A."/>
            <person name="Young N.D."/>
            <person name="Perteguer M.J."/>
        </authorList>
    </citation>
    <scope>NUCLEOTIDE SEQUENCE [LARGE SCALE GENOMIC DNA]</scope>
    <source>
        <strain evidence="8">AL3</strain>
        <tissue evidence="8">Liver</tissue>
    </source>
</reference>
<feature type="short sequence motif" description="BH4" evidence="5">
    <location>
        <begin position="67"/>
        <end position="86"/>
    </location>
</feature>
<feature type="transmembrane region" description="Helical" evidence="6">
    <location>
        <begin position="239"/>
        <end position="261"/>
    </location>
</feature>
<dbReference type="PANTHER" id="PTHR11256">
    <property type="entry name" value="BCL-2 RELATED"/>
    <property type="match status" value="1"/>
</dbReference>
<dbReference type="EMBL" id="JBGFUD010005910">
    <property type="protein sequence ID" value="MFH4980673.1"/>
    <property type="molecule type" value="Genomic_DNA"/>
</dbReference>
<gene>
    <name evidence="8" type="ORF">AB6A40_007382</name>
</gene>
<dbReference type="CDD" id="cd06845">
    <property type="entry name" value="Bcl-2_like"/>
    <property type="match status" value="1"/>
</dbReference>
<feature type="domain" description="Apoptosis regulator Bcl-2 family BH4" evidence="7">
    <location>
        <begin position="67"/>
        <end position="86"/>
    </location>
</feature>
<dbReference type="AlphaFoldDB" id="A0ABD6ELB9"/>